<name>A0ABP8VLA9_9HYPH</name>
<protein>
    <submittedName>
        <fullName evidence="2">Uncharacterized protein</fullName>
    </submittedName>
</protein>
<reference evidence="3" key="1">
    <citation type="journal article" date="2019" name="Int. J. Syst. Evol. Microbiol.">
        <title>The Global Catalogue of Microorganisms (GCM) 10K type strain sequencing project: providing services to taxonomists for standard genome sequencing and annotation.</title>
        <authorList>
            <consortium name="The Broad Institute Genomics Platform"/>
            <consortium name="The Broad Institute Genome Sequencing Center for Infectious Disease"/>
            <person name="Wu L."/>
            <person name="Ma J."/>
        </authorList>
    </citation>
    <scope>NUCLEOTIDE SEQUENCE [LARGE SCALE GENOMIC DNA]</scope>
    <source>
        <strain evidence="3">JCM 17714</strain>
    </source>
</reference>
<dbReference type="Proteomes" id="UP001501699">
    <property type="component" value="Unassembled WGS sequence"/>
</dbReference>
<comment type="caution">
    <text evidence="2">The sequence shown here is derived from an EMBL/GenBank/DDBJ whole genome shotgun (WGS) entry which is preliminary data.</text>
</comment>
<evidence type="ECO:0000256" key="1">
    <source>
        <dbReference type="SAM" id="Phobius"/>
    </source>
</evidence>
<sequence>MHYGIYGDDILISSVLFLLFSVLYQEALLYPCRKRGGSAAFSLDMWLFLLGELRDMRFLNNGIGFGSYEIWRLPFWKEAILAVFMLLLALFKVL</sequence>
<keyword evidence="1" id="KW-1133">Transmembrane helix</keyword>
<evidence type="ECO:0000313" key="2">
    <source>
        <dbReference type="EMBL" id="GAA4665803.1"/>
    </source>
</evidence>
<dbReference type="RefSeq" id="WP_345119360.1">
    <property type="nucleotide sequence ID" value="NZ_BAABJA010000011.1"/>
</dbReference>
<accession>A0ABP8VLA9</accession>
<keyword evidence="1" id="KW-0812">Transmembrane</keyword>
<dbReference type="EMBL" id="BAABJA010000011">
    <property type="protein sequence ID" value="GAA4665803.1"/>
    <property type="molecule type" value="Genomic_DNA"/>
</dbReference>
<organism evidence="2 3">
    <name type="scientific">Bartonella pachyuromydis</name>
    <dbReference type="NCBI Taxonomy" id="931097"/>
    <lineage>
        <taxon>Bacteria</taxon>
        <taxon>Pseudomonadati</taxon>
        <taxon>Pseudomonadota</taxon>
        <taxon>Alphaproteobacteria</taxon>
        <taxon>Hyphomicrobiales</taxon>
        <taxon>Bartonellaceae</taxon>
        <taxon>Bartonella</taxon>
    </lineage>
</organism>
<feature type="transmembrane region" description="Helical" evidence="1">
    <location>
        <begin position="6"/>
        <end position="24"/>
    </location>
</feature>
<gene>
    <name evidence="2" type="ORF">GCM10023262_13510</name>
</gene>
<evidence type="ECO:0000313" key="3">
    <source>
        <dbReference type="Proteomes" id="UP001501699"/>
    </source>
</evidence>
<keyword evidence="3" id="KW-1185">Reference proteome</keyword>
<keyword evidence="1" id="KW-0472">Membrane</keyword>
<proteinExistence type="predicted"/>